<feature type="compositionally biased region" description="Basic and acidic residues" evidence="1">
    <location>
        <begin position="73"/>
        <end position="84"/>
    </location>
</feature>
<dbReference type="AlphaFoldDB" id="A0A8H5HVW0"/>
<dbReference type="EMBL" id="JAACJN010000016">
    <property type="protein sequence ID" value="KAF5390244.1"/>
    <property type="molecule type" value="Genomic_DNA"/>
</dbReference>
<comment type="caution">
    <text evidence="2">The sequence shown here is derived from an EMBL/GenBank/DDBJ whole genome shotgun (WGS) entry which is preliminary data.</text>
</comment>
<evidence type="ECO:0000313" key="3">
    <source>
        <dbReference type="Proteomes" id="UP000518752"/>
    </source>
</evidence>
<evidence type="ECO:0000313" key="2">
    <source>
        <dbReference type="EMBL" id="KAF5390244.1"/>
    </source>
</evidence>
<evidence type="ECO:0000256" key="1">
    <source>
        <dbReference type="SAM" id="MobiDB-lite"/>
    </source>
</evidence>
<proteinExistence type="predicted"/>
<dbReference type="Proteomes" id="UP000518752">
    <property type="component" value="Unassembled WGS sequence"/>
</dbReference>
<feature type="region of interest" description="Disordered" evidence="1">
    <location>
        <begin position="1"/>
        <end position="98"/>
    </location>
</feature>
<protein>
    <submittedName>
        <fullName evidence="2">Uncharacterized protein</fullName>
    </submittedName>
</protein>
<gene>
    <name evidence="2" type="ORF">D9757_002792</name>
</gene>
<dbReference type="OrthoDB" id="20835at2759"/>
<feature type="compositionally biased region" description="Basic residues" evidence="1">
    <location>
        <begin position="24"/>
        <end position="33"/>
    </location>
</feature>
<accession>A0A8H5HVW0</accession>
<name>A0A8H5HVW0_9AGAR</name>
<sequence>MANSEIDQIFASKATPLPAQPPKPSKKDKKRKRQAPEPDSQSGKGPETIVDPSSTLPDSKRVKLSKTPAKSTTKKDNQSFKDSRGSGPRMSGISPPSSCLYAHAAQGRKTEEGYSIYKAAELGIKEDDQGGGIHVVSRRFSALIFSTNRHTSLPV</sequence>
<reference evidence="2 3" key="1">
    <citation type="journal article" date="2020" name="ISME J.">
        <title>Uncovering the hidden diversity of litter-decomposition mechanisms in mushroom-forming fungi.</title>
        <authorList>
            <person name="Floudas D."/>
            <person name="Bentzer J."/>
            <person name="Ahren D."/>
            <person name="Johansson T."/>
            <person name="Persson P."/>
            <person name="Tunlid A."/>
        </authorList>
    </citation>
    <scope>NUCLEOTIDE SEQUENCE [LARGE SCALE GENOMIC DNA]</scope>
    <source>
        <strain evidence="2 3">CBS 406.79</strain>
    </source>
</reference>
<keyword evidence="3" id="KW-1185">Reference proteome</keyword>
<organism evidence="2 3">
    <name type="scientific">Collybiopsis confluens</name>
    <dbReference type="NCBI Taxonomy" id="2823264"/>
    <lineage>
        <taxon>Eukaryota</taxon>
        <taxon>Fungi</taxon>
        <taxon>Dikarya</taxon>
        <taxon>Basidiomycota</taxon>
        <taxon>Agaricomycotina</taxon>
        <taxon>Agaricomycetes</taxon>
        <taxon>Agaricomycetidae</taxon>
        <taxon>Agaricales</taxon>
        <taxon>Marasmiineae</taxon>
        <taxon>Omphalotaceae</taxon>
        <taxon>Collybiopsis</taxon>
    </lineage>
</organism>